<evidence type="ECO:0000256" key="1">
    <source>
        <dbReference type="ARBA" id="ARBA00006654"/>
    </source>
</evidence>
<dbReference type="AlphaFoldDB" id="A0A1A8TQW0"/>
<feature type="signal peptide" evidence="5">
    <location>
        <begin position="1"/>
        <end position="20"/>
    </location>
</feature>
<name>A0A1A8TQW0_9GAMM</name>
<dbReference type="OrthoDB" id="9803927at2"/>
<evidence type="ECO:0000259" key="7">
    <source>
        <dbReference type="Pfam" id="PF02872"/>
    </source>
</evidence>
<feature type="chain" id="PRO_5008445610" evidence="5">
    <location>
        <begin position="21"/>
        <end position="539"/>
    </location>
</feature>
<keyword evidence="5" id="KW-0378">Hydrolase</keyword>
<evidence type="ECO:0000313" key="8">
    <source>
        <dbReference type="EMBL" id="SBS35846.1"/>
    </source>
</evidence>
<evidence type="ECO:0000256" key="3">
    <source>
        <dbReference type="ARBA" id="ARBA00022729"/>
    </source>
</evidence>
<dbReference type="InterPro" id="IPR036907">
    <property type="entry name" value="5'-Nucleotdase_C_sf"/>
</dbReference>
<dbReference type="PRINTS" id="PR01607">
    <property type="entry name" value="APYRASEFAMLY"/>
</dbReference>
<dbReference type="GO" id="GO:0008253">
    <property type="term" value="F:5'-nucleotidase activity"/>
    <property type="evidence" value="ECO:0007669"/>
    <property type="project" value="TreeGrafter"/>
</dbReference>
<evidence type="ECO:0000256" key="5">
    <source>
        <dbReference type="RuleBase" id="RU362119"/>
    </source>
</evidence>
<dbReference type="RefSeq" id="WP_067206002.1">
    <property type="nucleotide sequence ID" value="NZ_FLOC01000024.1"/>
</dbReference>
<feature type="domain" description="5'-Nucleotidase C-terminal" evidence="7">
    <location>
        <begin position="354"/>
        <end position="499"/>
    </location>
</feature>
<evidence type="ECO:0000313" key="9">
    <source>
        <dbReference type="Proteomes" id="UP000092627"/>
    </source>
</evidence>
<dbReference type="GO" id="GO:0008768">
    <property type="term" value="F:UDP-sugar diphosphatase activity"/>
    <property type="evidence" value="ECO:0007669"/>
    <property type="project" value="TreeGrafter"/>
</dbReference>
<dbReference type="InterPro" id="IPR006146">
    <property type="entry name" value="5'-Nucleotdase_CS"/>
</dbReference>
<dbReference type="NCBIfam" id="NF007109">
    <property type="entry name" value="PRK09558.1"/>
    <property type="match status" value="1"/>
</dbReference>
<accession>A0A1A8TQW0</accession>
<dbReference type="PANTHER" id="PTHR11575">
    <property type="entry name" value="5'-NUCLEOTIDASE-RELATED"/>
    <property type="match status" value="1"/>
</dbReference>
<keyword evidence="3 5" id="KW-0732">Signal</keyword>
<dbReference type="InterPro" id="IPR008334">
    <property type="entry name" value="5'-Nucleotdase_C"/>
</dbReference>
<dbReference type="InterPro" id="IPR004843">
    <property type="entry name" value="Calcineurin-like_PHP"/>
</dbReference>
<feature type="domain" description="Calcineurin-like phosphoesterase" evidence="6">
    <location>
        <begin position="46"/>
        <end position="260"/>
    </location>
</feature>
<proteinExistence type="inferred from homology"/>
<sequence length="539" mass="58077">MNANRLIAQCALSGVVIALAGCASVSSTDNAQSTAMWQAGKEYQLTILHTNDHHGRFWQNRHGEYGMAARKTLIDNIREQVLLEEGHTLLLSGGDINTGVPESDLQDAEPDFKGMKLLQYDAMALGNHEFDNPIEVLRQQHEWAGFPFLSANIIDNNTGQPLFEAYKIFTVDDLRIAVVGLTTDDTAKIGNPEFLGGLTIQSPIEVAQDLIPVLKQKADLIVALTHMGHYDDANHGGNAPGDVTLARTVPGIDVIVGGHSQDPLFEPDVQSGTLILQADEWGKYVGRLDMTIKDGQIVASDYALIPVNLKKKVTQADGSSTRVFIDQEIAQDPSMLAMLQPYQNIGQDKLNVEIGFSDGPFIGDRNTVRAQETNLGNLITSAMMKKVHADVAVMNSGGIRDGISAGQITYKSVLLVQPFANALSYVDLTGAELAEYLSAVVGKEAGTGAFAQTRGVSLVMQDGKATHIKVGGKALAADKTYRIAMNSYTASGGDGYPKVSGHKNYVNTGYVDADVLVEYIKDYSPILISNFKPTGAVIR</sequence>
<dbReference type="PANTHER" id="PTHR11575:SF46">
    <property type="entry name" value="PROTEIN USHA"/>
    <property type="match status" value="1"/>
</dbReference>
<dbReference type="InterPro" id="IPR006179">
    <property type="entry name" value="5_nucleotidase/apyrase"/>
</dbReference>
<dbReference type="GO" id="GO:0000166">
    <property type="term" value="F:nucleotide binding"/>
    <property type="evidence" value="ECO:0007669"/>
    <property type="project" value="UniProtKB-KW"/>
</dbReference>
<evidence type="ECO:0000259" key="6">
    <source>
        <dbReference type="Pfam" id="PF00149"/>
    </source>
</evidence>
<dbReference type="Gene3D" id="3.60.21.10">
    <property type="match status" value="1"/>
</dbReference>
<dbReference type="InterPro" id="IPR029052">
    <property type="entry name" value="Metallo-depent_PP-like"/>
</dbReference>
<protein>
    <submittedName>
        <fullName evidence="8">Trifunctional nucleotide phosphoesterase protein YfkN</fullName>
    </submittedName>
</protein>
<reference evidence="8 9" key="1">
    <citation type="submission" date="2016-06" db="EMBL/GenBank/DDBJ databases">
        <authorList>
            <person name="Kjaerup R.B."/>
            <person name="Dalgaard T.S."/>
            <person name="Juul-Madsen H.R."/>
        </authorList>
    </citation>
    <scope>NUCLEOTIDE SEQUENCE [LARGE SCALE GENOMIC DNA]</scope>
    <source>
        <strain evidence="8 9">CECT 5080</strain>
    </source>
</reference>
<dbReference type="Pfam" id="PF00149">
    <property type="entry name" value="Metallophos"/>
    <property type="match status" value="1"/>
</dbReference>
<dbReference type="Pfam" id="PF02872">
    <property type="entry name" value="5_nucleotid_C"/>
    <property type="match status" value="1"/>
</dbReference>
<dbReference type="GO" id="GO:0030288">
    <property type="term" value="C:outer membrane-bounded periplasmic space"/>
    <property type="evidence" value="ECO:0007669"/>
    <property type="project" value="TreeGrafter"/>
</dbReference>
<keyword evidence="4 5" id="KW-0547">Nucleotide-binding</keyword>
<dbReference type="SUPFAM" id="SSF55816">
    <property type="entry name" value="5'-nucleotidase (syn. UDP-sugar hydrolase), C-terminal domain"/>
    <property type="match status" value="1"/>
</dbReference>
<comment type="similarity">
    <text evidence="1 5">Belongs to the 5'-nucleotidase family.</text>
</comment>
<dbReference type="Proteomes" id="UP000092627">
    <property type="component" value="Unassembled WGS sequence"/>
</dbReference>
<dbReference type="STRING" id="295068.MAQ5080_03288"/>
<dbReference type="GO" id="GO:0046872">
    <property type="term" value="F:metal ion binding"/>
    <property type="evidence" value="ECO:0007669"/>
    <property type="project" value="UniProtKB-KW"/>
</dbReference>
<dbReference type="EMBL" id="FLOC01000024">
    <property type="protein sequence ID" value="SBS35846.1"/>
    <property type="molecule type" value="Genomic_DNA"/>
</dbReference>
<keyword evidence="9" id="KW-1185">Reference proteome</keyword>
<dbReference type="Gene3D" id="3.90.780.10">
    <property type="entry name" value="5'-Nucleotidase, C-terminal domain"/>
    <property type="match status" value="1"/>
</dbReference>
<evidence type="ECO:0000256" key="4">
    <source>
        <dbReference type="ARBA" id="ARBA00022741"/>
    </source>
</evidence>
<keyword evidence="2" id="KW-0479">Metal-binding</keyword>
<dbReference type="PROSITE" id="PS51257">
    <property type="entry name" value="PROKAR_LIPOPROTEIN"/>
    <property type="match status" value="1"/>
</dbReference>
<dbReference type="GO" id="GO:0009166">
    <property type="term" value="P:nucleotide catabolic process"/>
    <property type="evidence" value="ECO:0007669"/>
    <property type="project" value="InterPro"/>
</dbReference>
<dbReference type="SUPFAM" id="SSF56300">
    <property type="entry name" value="Metallo-dependent phosphatases"/>
    <property type="match status" value="1"/>
</dbReference>
<evidence type="ECO:0000256" key="2">
    <source>
        <dbReference type="ARBA" id="ARBA00022723"/>
    </source>
</evidence>
<dbReference type="PROSITE" id="PS00785">
    <property type="entry name" value="5_NUCLEOTIDASE_1"/>
    <property type="match status" value="1"/>
</dbReference>
<gene>
    <name evidence="8" type="primary">yfkN_2</name>
    <name evidence="8" type="ORF">MAQ5080_03288</name>
</gene>
<dbReference type="PROSITE" id="PS00786">
    <property type="entry name" value="5_NUCLEOTIDASE_2"/>
    <property type="match status" value="1"/>
</dbReference>
<organism evidence="8 9">
    <name type="scientific">Marinomonas aquimarina</name>
    <dbReference type="NCBI Taxonomy" id="295068"/>
    <lineage>
        <taxon>Bacteria</taxon>
        <taxon>Pseudomonadati</taxon>
        <taxon>Pseudomonadota</taxon>
        <taxon>Gammaproteobacteria</taxon>
        <taxon>Oceanospirillales</taxon>
        <taxon>Oceanospirillaceae</taxon>
        <taxon>Marinomonas</taxon>
    </lineage>
</organism>